<feature type="domain" description="Fe2OG dioxygenase" evidence="4">
    <location>
        <begin position="136"/>
        <end position="238"/>
    </location>
</feature>
<dbReference type="InterPro" id="IPR026992">
    <property type="entry name" value="DIOX_N"/>
</dbReference>
<dbReference type="InterPro" id="IPR005123">
    <property type="entry name" value="Oxoglu/Fe-dep_dioxygenase_dom"/>
</dbReference>
<dbReference type="Gene3D" id="2.60.120.330">
    <property type="entry name" value="B-lactam Antibiotic, Isopenicillin N Synthase, Chain"/>
    <property type="match status" value="1"/>
</dbReference>
<accession>A0AAD5BVE3</accession>
<gene>
    <name evidence="5" type="ORF">M8C21_025373</name>
</gene>
<proteinExistence type="inferred from homology"/>
<dbReference type="InterPro" id="IPR027443">
    <property type="entry name" value="IPNS-like_sf"/>
</dbReference>
<dbReference type="InterPro" id="IPR050231">
    <property type="entry name" value="Iron_ascorbate_oxido_reductase"/>
</dbReference>
<organism evidence="5 6">
    <name type="scientific">Ambrosia artemisiifolia</name>
    <name type="common">Common ragweed</name>
    <dbReference type="NCBI Taxonomy" id="4212"/>
    <lineage>
        <taxon>Eukaryota</taxon>
        <taxon>Viridiplantae</taxon>
        <taxon>Streptophyta</taxon>
        <taxon>Embryophyta</taxon>
        <taxon>Tracheophyta</taxon>
        <taxon>Spermatophyta</taxon>
        <taxon>Magnoliopsida</taxon>
        <taxon>eudicotyledons</taxon>
        <taxon>Gunneridae</taxon>
        <taxon>Pentapetalae</taxon>
        <taxon>asterids</taxon>
        <taxon>campanulids</taxon>
        <taxon>Asterales</taxon>
        <taxon>Asteraceae</taxon>
        <taxon>Asteroideae</taxon>
        <taxon>Heliantheae alliance</taxon>
        <taxon>Heliantheae</taxon>
        <taxon>Ambrosia</taxon>
    </lineage>
</organism>
<evidence type="ECO:0000256" key="3">
    <source>
        <dbReference type="RuleBase" id="RU003682"/>
    </source>
</evidence>
<dbReference type="Proteomes" id="UP001206925">
    <property type="component" value="Unassembled WGS sequence"/>
</dbReference>
<keyword evidence="3" id="KW-0560">Oxidoreductase</keyword>
<keyword evidence="6" id="KW-1185">Reference proteome</keyword>
<sequence>MASVEVPLIDMEKVDGLPEELVKAAEGCGCFRIVNHGVPPQLMAEMKVVAVSLFDLPKELHGMSYIGRGLITPFFESLSIDDIVSLDDLCDNKLDVSTHQLETIYKYTKAIREVAGLIGRKLMEGSGLEGDLFDGWLCQLRMNKYHFCEESVGLPGGLLHTDPSFLTILQDDENVNGLQIVDKLSGEFVPLDHVPGTLIVNVGELAKVWSNGRYYCVNHIASCIEPKIRFSIALFMLAPKDKKIEAPSKFVDSDHPRLYAPFDYREYVKVRKSTREFTGGAPDLFKFTPN</sequence>
<comment type="caution">
    <text evidence="5">The sequence shown here is derived from an EMBL/GenBank/DDBJ whole genome shotgun (WGS) entry which is preliminary data.</text>
</comment>
<name>A0AAD5BVE3_AMBAR</name>
<keyword evidence="1 3" id="KW-0479">Metal-binding</keyword>
<comment type="similarity">
    <text evidence="3">Belongs to the iron/ascorbate-dependent oxidoreductase family.</text>
</comment>
<dbReference type="PANTHER" id="PTHR47990">
    <property type="entry name" value="2-OXOGLUTARATE (2OG) AND FE(II)-DEPENDENT OXYGENASE SUPERFAMILY PROTEIN-RELATED"/>
    <property type="match status" value="1"/>
</dbReference>
<evidence type="ECO:0000256" key="2">
    <source>
        <dbReference type="ARBA" id="ARBA00023004"/>
    </source>
</evidence>
<dbReference type="GO" id="GO:0046872">
    <property type="term" value="F:metal ion binding"/>
    <property type="evidence" value="ECO:0007669"/>
    <property type="project" value="UniProtKB-KW"/>
</dbReference>
<dbReference type="EMBL" id="JAMZMK010010782">
    <property type="protein sequence ID" value="KAI7730428.1"/>
    <property type="molecule type" value="Genomic_DNA"/>
</dbReference>
<evidence type="ECO:0000313" key="6">
    <source>
        <dbReference type="Proteomes" id="UP001206925"/>
    </source>
</evidence>
<protein>
    <recommendedName>
        <fullName evidence="4">Fe2OG dioxygenase domain-containing protein</fullName>
    </recommendedName>
</protein>
<dbReference type="PROSITE" id="PS51471">
    <property type="entry name" value="FE2OG_OXY"/>
    <property type="match status" value="1"/>
</dbReference>
<keyword evidence="2 3" id="KW-0408">Iron</keyword>
<dbReference type="Pfam" id="PF03171">
    <property type="entry name" value="2OG-FeII_Oxy"/>
    <property type="match status" value="1"/>
</dbReference>
<evidence type="ECO:0000259" key="4">
    <source>
        <dbReference type="PROSITE" id="PS51471"/>
    </source>
</evidence>
<dbReference type="Pfam" id="PF14226">
    <property type="entry name" value="DIOX_N"/>
    <property type="match status" value="1"/>
</dbReference>
<dbReference type="AlphaFoldDB" id="A0AAD5BVE3"/>
<dbReference type="GO" id="GO:0016705">
    <property type="term" value="F:oxidoreductase activity, acting on paired donors, with incorporation or reduction of molecular oxygen"/>
    <property type="evidence" value="ECO:0007669"/>
    <property type="project" value="UniProtKB-ARBA"/>
</dbReference>
<evidence type="ECO:0000256" key="1">
    <source>
        <dbReference type="ARBA" id="ARBA00022723"/>
    </source>
</evidence>
<reference evidence="5" key="1">
    <citation type="submission" date="2022-06" db="EMBL/GenBank/DDBJ databases">
        <title>Uncovering the hologenomic basis of an extraordinary plant invasion.</title>
        <authorList>
            <person name="Bieker V.C."/>
            <person name="Martin M.D."/>
            <person name="Gilbert T."/>
            <person name="Hodgins K."/>
            <person name="Battlay P."/>
            <person name="Petersen B."/>
            <person name="Wilson J."/>
        </authorList>
    </citation>
    <scope>NUCLEOTIDE SEQUENCE</scope>
    <source>
        <strain evidence="5">AA19_3_7</strain>
        <tissue evidence="5">Leaf</tissue>
    </source>
</reference>
<dbReference type="SUPFAM" id="SSF51197">
    <property type="entry name" value="Clavaminate synthase-like"/>
    <property type="match status" value="1"/>
</dbReference>
<evidence type="ECO:0000313" key="5">
    <source>
        <dbReference type="EMBL" id="KAI7730428.1"/>
    </source>
</evidence>
<dbReference type="InterPro" id="IPR044861">
    <property type="entry name" value="IPNS-like_FE2OG_OXY"/>
</dbReference>